<dbReference type="SUPFAM" id="SSF56935">
    <property type="entry name" value="Porins"/>
    <property type="match status" value="1"/>
</dbReference>
<organism evidence="12 13">
    <name type="scientific">Spirosoma aureum</name>
    <dbReference type="NCBI Taxonomy" id="2692134"/>
    <lineage>
        <taxon>Bacteria</taxon>
        <taxon>Pseudomonadati</taxon>
        <taxon>Bacteroidota</taxon>
        <taxon>Cytophagia</taxon>
        <taxon>Cytophagales</taxon>
        <taxon>Cytophagaceae</taxon>
        <taxon>Spirosoma</taxon>
    </lineage>
</organism>
<comment type="subcellular location">
    <subcellularLocation>
        <location evidence="1 8">Cell outer membrane</location>
        <topology evidence="1 8">Multi-pass membrane protein</topology>
    </subcellularLocation>
</comment>
<dbReference type="AlphaFoldDB" id="A0A6G9ANF7"/>
<dbReference type="RefSeq" id="WP_167209379.1">
    <property type="nucleotide sequence ID" value="NZ_CP050063.1"/>
</dbReference>
<sequence length="1017" mass="110276">MKISLLLTLSLYIGTMWLSQPIRALPGISLSSARVISGQVTDYELGTPLPGVSVLVKGTSIGTTTDASGRYNVTIADDKAVLVFSFVGYAKQEIAAGSRTELNISLSPDQQTLNEVVVVGYGTVKKSDLTGSVSSVKGAEISQGAVASMTQGLQGRAAGVQITRQGGQPGEGSTVRIRGTNSFSGGEPLYVIDGIPVYNENGASLNPSDIESLEILKDASATAIYGSRGANGVILVTTKRGKDGKLRVNLESYYGQQQAIKNLNMLNAPQYATLTNARLKALGRAAQFTDAQISAMGEGTNWQDQIFRSAPIQNYQLSLSGGNKTINYYISGNYYNEQGIIINSSLKRFAFRSNVSANPNDKISLGANLYFTDSRRNVVQSDQDGDGRSNFLTSAVHGSLLFSPVSPVYNADGSYVVQNPDFPAIDNPVAVAQSVTNNRFGRRLLGNAFFEYRFSSYLKARLSLGGDFNSGLSGQYLPRSTIFGNSSNGYASVGNDYSNNLVSTLQVEYQHTFGKHALTALAVQEAQSATTRSNTFTSKDFPNDALAYLGSANTILPTNTASALSESSILSYLGRINYNYNSKYLLTLSGRYDGSSRFGRNNRFAFFPSAALAWRISEEDFIKSIPTLSDLKLRASYGVTGNQEIGNYSAYSVLGPRVTSFNDQLVTGFVPQNIGNANLKWESTAQLDVGLDIGLFNNRIAITADYYQKKTRDVLVGLNVPQTSGFSVVTQNVGSVGNQGFEFSLQTRNLTGSFQWNSGFNISLNRSKVTDLGPITEFFPNDGSGWLAIPSFTIVRVGQPLGSFYGWVFDGIYQKTDDIAGSAQSTAKPGDIRYKDLNGDKKIDDSDRTIIGTSQPAFIYGFTNEFRFKNFDLTVFLQGSQGNKIVNAQFKNLNYFTAEGNASKNALNYWSDTNPSQTTPSLTNPNIRYASQYVEDGSYLRLKNIILGYTLPGTVAKRLKISTLRLYVTGQNALTFTKYSGFDPEVNRFRNSNVSSGIDAGSYPTPKTWTLGLNVGF</sequence>
<evidence type="ECO:0000256" key="6">
    <source>
        <dbReference type="ARBA" id="ARBA00023136"/>
    </source>
</evidence>
<keyword evidence="2 8" id="KW-0813">Transport</keyword>
<dbReference type="PROSITE" id="PS52016">
    <property type="entry name" value="TONB_DEPENDENT_REC_3"/>
    <property type="match status" value="1"/>
</dbReference>
<dbReference type="FunFam" id="2.170.130.10:FF:000008">
    <property type="entry name" value="SusC/RagA family TonB-linked outer membrane protein"/>
    <property type="match status" value="1"/>
</dbReference>
<evidence type="ECO:0000256" key="5">
    <source>
        <dbReference type="ARBA" id="ARBA00023077"/>
    </source>
</evidence>
<protein>
    <submittedName>
        <fullName evidence="12">TonB-dependent receptor</fullName>
    </submittedName>
</protein>
<dbReference type="GO" id="GO:0009279">
    <property type="term" value="C:cell outer membrane"/>
    <property type="evidence" value="ECO:0007669"/>
    <property type="project" value="UniProtKB-SubCell"/>
</dbReference>
<proteinExistence type="inferred from homology"/>
<dbReference type="Proteomes" id="UP000501802">
    <property type="component" value="Chromosome"/>
</dbReference>
<evidence type="ECO:0000313" key="12">
    <source>
        <dbReference type="EMBL" id="QIP13879.1"/>
    </source>
</evidence>
<evidence type="ECO:0000256" key="2">
    <source>
        <dbReference type="ARBA" id="ARBA00022448"/>
    </source>
</evidence>
<dbReference type="Pfam" id="PF13715">
    <property type="entry name" value="CarbopepD_reg_2"/>
    <property type="match status" value="1"/>
</dbReference>
<comment type="similarity">
    <text evidence="8 9">Belongs to the TonB-dependent receptor family.</text>
</comment>
<dbReference type="InterPro" id="IPR023996">
    <property type="entry name" value="TonB-dep_OMP_SusC/RagA"/>
</dbReference>
<dbReference type="InterPro" id="IPR037066">
    <property type="entry name" value="Plug_dom_sf"/>
</dbReference>
<dbReference type="InterPro" id="IPR023997">
    <property type="entry name" value="TonB-dep_OMP_SusC/RagA_CS"/>
</dbReference>
<dbReference type="Gene3D" id="2.60.40.1120">
    <property type="entry name" value="Carboxypeptidase-like, regulatory domain"/>
    <property type="match status" value="1"/>
</dbReference>
<evidence type="ECO:0000256" key="9">
    <source>
        <dbReference type="RuleBase" id="RU003357"/>
    </source>
</evidence>
<feature type="domain" description="TonB-dependent receptor-like beta-barrel" evidence="10">
    <location>
        <begin position="436"/>
        <end position="850"/>
    </location>
</feature>
<dbReference type="InterPro" id="IPR036942">
    <property type="entry name" value="Beta-barrel_TonB_sf"/>
</dbReference>
<evidence type="ECO:0000256" key="3">
    <source>
        <dbReference type="ARBA" id="ARBA00022452"/>
    </source>
</evidence>
<evidence type="ECO:0000259" key="10">
    <source>
        <dbReference type="Pfam" id="PF00593"/>
    </source>
</evidence>
<evidence type="ECO:0000256" key="4">
    <source>
        <dbReference type="ARBA" id="ARBA00022692"/>
    </source>
</evidence>
<evidence type="ECO:0000313" key="13">
    <source>
        <dbReference type="Proteomes" id="UP000501802"/>
    </source>
</evidence>
<feature type="domain" description="TonB-dependent receptor plug" evidence="11">
    <location>
        <begin position="126"/>
        <end position="233"/>
    </location>
</feature>
<keyword evidence="5 9" id="KW-0798">TonB box</keyword>
<dbReference type="InterPro" id="IPR039426">
    <property type="entry name" value="TonB-dep_rcpt-like"/>
</dbReference>
<keyword evidence="13" id="KW-1185">Reference proteome</keyword>
<evidence type="ECO:0000256" key="8">
    <source>
        <dbReference type="PROSITE-ProRule" id="PRU01360"/>
    </source>
</evidence>
<dbReference type="InterPro" id="IPR012910">
    <property type="entry name" value="Plug_dom"/>
</dbReference>
<evidence type="ECO:0000259" key="11">
    <source>
        <dbReference type="Pfam" id="PF07715"/>
    </source>
</evidence>
<dbReference type="InterPro" id="IPR000531">
    <property type="entry name" value="Beta-barrel_TonB"/>
</dbReference>
<keyword evidence="7 8" id="KW-0998">Cell outer membrane</keyword>
<dbReference type="NCBIfam" id="TIGR04056">
    <property type="entry name" value="OMP_RagA_SusC"/>
    <property type="match status" value="1"/>
</dbReference>
<dbReference type="Gene3D" id="2.40.170.20">
    <property type="entry name" value="TonB-dependent receptor, beta-barrel domain"/>
    <property type="match status" value="1"/>
</dbReference>
<dbReference type="KEGG" id="spib:G8759_15295"/>
<dbReference type="Pfam" id="PF00593">
    <property type="entry name" value="TonB_dep_Rec_b-barrel"/>
    <property type="match status" value="1"/>
</dbReference>
<keyword evidence="4 8" id="KW-0812">Transmembrane</keyword>
<dbReference type="NCBIfam" id="TIGR04057">
    <property type="entry name" value="SusC_RagA_signa"/>
    <property type="match status" value="1"/>
</dbReference>
<gene>
    <name evidence="12" type="ORF">G8759_15295</name>
</gene>
<keyword evidence="3 8" id="KW-1134">Transmembrane beta strand</keyword>
<dbReference type="Gene3D" id="2.170.130.10">
    <property type="entry name" value="TonB-dependent receptor, plug domain"/>
    <property type="match status" value="1"/>
</dbReference>
<evidence type="ECO:0000256" key="7">
    <source>
        <dbReference type="ARBA" id="ARBA00023237"/>
    </source>
</evidence>
<keyword evidence="12" id="KW-0675">Receptor</keyword>
<accession>A0A6G9ANF7</accession>
<dbReference type="SUPFAM" id="SSF49464">
    <property type="entry name" value="Carboxypeptidase regulatory domain-like"/>
    <property type="match status" value="1"/>
</dbReference>
<dbReference type="InterPro" id="IPR008969">
    <property type="entry name" value="CarboxyPept-like_regulatory"/>
</dbReference>
<reference evidence="12 13" key="1">
    <citation type="submission" date="2020-03" db="EMBL/GenBank/DDBJ databases">
        <authorList>
            <person name="Kim M.K."/>
        </authorList>
    </citation>
    <scope>NUCLEOTIDE SEQUENCE [LARGE SCALE GENOMIC DNA]</scope>
    <source>
        <strain evidence="12 13">BT328</strain>
    </source>
</reference>
<dbReference type="Pfam" id="PF07715">
    <property type="entry name" value="Plug"/>
    <property type="match status" value="1"/>
</dbReference>
<dbReference type="EMBL" id="CP050063">
    <property type="protein sequence ID" value="QIP13879.1"/>
    <property type="molecule type" value="Genomic_DNA"/>
</dbReference>
<name>A0A6G9ANF7_9BACT</name>
<keyword evidence="6 8" id="KW-0472">Membrane</keyword>
<evidence type="ECO:0000256" key="1">
    <source>
        <dbReference type="ARBA" id="ARBA00004571"/>
    </source>
</evidence>